<dbReference type="NCBIfam" id="TIGR00091">
    <property type="entry name" value="tRNA (guanosine(46)-N7)-methyltransferase TrmB"/>
    <property type="match status" value="1"/>
</dbReference>
<dbReference type="Gene3D" id="3.40.50.150">
    <property type="entry name" value="Vaccinia Virus protein VP39"/>
    <property type="match status" value="1"/>
</dbReference>
<evidence type="ECO:0000313" key="13">
    <source>
        <dbReference type="Proteomes" id="UP000070444"/>
    </source>
</evidence>
<evidence type="ECO:0000256" key="3">
    <source>
        <dbReference type="ARBA" id="ARBA00022555"/>
    </source>
</evidence>
<dbReference type="GO" id="GO:0106143">
    <property type="term" value="C:tRNA (m7G46) methyltransferase complex"/>
    <property type="evidence" value="ECO:0007669"/>
    <property type="project" value="EnsemblFungi"/>
</dbReference>
<dbReference type="GO" id="GO:0000049">
    <property type="term" value="F:tRNA binding"/>
    <property type="evidence" value="ECO:0007669"/>
    <property type="project" value="UniProtKB-UniRule"/>
</dbReference>
<dbReference type="FunFam" id="3.40.50.150:FF:000060">
    <property type="entry name" value="tRNA (guanine-N(7)-)-methyltransferase"/>
    <property type="match status" value="1"/>
</dbReference>
<feature type="active site" evidence="11">
    <location>
        <position position="148"/>
    </location>
</feature>
<dbReference type="Pfam" id="PF02390">
    <property type="entry name" value="Methyltransf_4"/>
    <property type="match status" value="1"/>
</dbReference>
<dbReference type="OrthoDB" id="47276at2759"/>
<keyword evidence="7 11" id="KW-0819">tRNA processing</keyword>
<comment type="subunit">
    <text evidence="11">Forms a complex with TRM82.</text>
</comment>
<keyword evidence="6 11" id="KW-0949">S-adenosyl-L-methionine</keyword>
<comment type="function">
    <text evidence="11">Catalyzes the formation of N(7)-methylguanine at position 46 (m7G46) in tRNA.</text>
</comment>
<evidence type="ECO:0000256" key="10">
    <source>
        <dbReference type="ARBA" id="ARBA00060552"/>
    </source>
</evidence>
<dbReference type="HAMAP" id="MF_03055">
    <property type="entry name" value="tRNA_methyltr_TrmB_euk"/>
    <property type="match status" value="1"/>
</dbReference>
<keyword evidence="5 11" id="KW-0808">Transferase</keyword>
<keyword evidence="9 11" id="KW-0539">Nucleus</keyword>
<dbReference type="PANTHER" id="PTHR23417:SF16">
    <property type="entry name" value="TRNA (GUANINE-N(7)-)-METHYLTRANSFERASE"/>
    <property type="match status" value="1"/>
</dbReference>
<feature type="binding site" evidence="11">
    <location>
        <begin position="92"/>
        <end position="93"/>
    </location>
    <ligand>
        <name>S-adenosyl-L-methionine</name>
        <dbReference type="ChEBI" id="CHEBI:59789"/>
    </ligand>
</feature>
<comment type="similarity">
    <text evidence="11">Belongs to the class I-like SAM-binding methyltransferase superfamily. TrmB family.</text>
</comment>
<dbReference type="InterPro" id="IPR025763">
    <property type="entry name" value="Trm8_euk"/>
</dbReference>
<reference evidence="12 13" key="1">
    <citation type="journal article" date="2015" name="Genome Biol. Evol.">
        <title>Phylogenomic analyses indicate that early fungi evolved digesting cell walls of algal ancestors of land plants.</title>
        <authorList>
            <person name="Chang Y."/>
            <person name="Wang S."/>
            <person name="Sekimoto S."/>
            <person name="Aerts A.L."/>
            <person name="Choi C."/>
            <person name="Clum A."/>
            <person name="LaButti K.M."/>
            <person name="Lindquist E.A."/>
            <person name="Yee Ngan C."/>
            <person name="Ohm R.A."/>
            <person name="Salamov A.A."/>
            <person name="Grigoriev I.V."/>
            <person name="Spatafora J.W."/>
            <person name="Berbee M.L."/>
        </authorList>
    </citation>
    <scope>NUCLEOTIDE SEQUENCE [LARGE SCALE GENOMIC DNA]</scope>
    <source>
        <strain evidence="12 13">NRRL 28638</strain>
    </source>
</reference>
<keyword evidence="8 11" id="KW-0694">RNA-binding</keyword>
<evidence type="ECO:0000256" key="1">
    <source>
        <dbReference type="ARBA" id="ARBA00000142"/>
    </source>
</evidence>
<gene>
    <name evidence="11" type="primary">TRM8</name>
    <name evidence="12" type="ORF">CONCODRAFT_46191</name>
</gene>
<comment type="catalytic activity">
    <reaction evidence="1 11">
        <text>guanosine(46) in tRNA + S-adenosyl-L-methionine = N(7)-methylguanosine(46) in tRNA + S-adenosyl-L-homocysteine</text>
        <dbReference type="Rhea" id="RHEA:42708"/>
        <dbReference type="Rhea" id="RHEA-COMP:10188"/>
        <dbReference type="Rhea" id="RHEA-COMP:10189"/>
        <dbReference type="ChEBI" id="CHEBI:57856"/>
        <dbReference type="ChEBI" id="CHEBI:59789"/>
        <dbReference type="ChEBI" id="CHEBI:74269"/>
        <dbReference type="ChEBI" id="CHEBI:74480"/>
        <dbReference type="EC" id="2.1.1.33"/>
    </reaction>
</comment>
<keyword evidence="3 11" id="KW-0820">tRNA-binding</keyword>
<evidence type="ECO:0000256" key="7">
    <source>
        <dbReference type="ARBA" id="ARBA00022694"/>
    </source>
</evidence>
<evidence type="ECO:0000256" key="5">
    <source>
        <dbReference type="ARBA" id="ARBA00022679"/>
    </source>
</evidence>
<evidence type="ECO:0000256" key="2">
    <source>
        <dbReference type="ARBA" id="ARBA00004123"/>
    </source>
</evidence>
<protein>
    <recommendedName>
        <fullName evidence="11">tRNA (guanine-N(7)-)-methyltransferase</fullName>
        <ecNumber evidence="11">2.1.1.33</ecNumber>
    </recommendedName>
    <alternativeName>
        <fullName evidence="11">Transfer RNA methyltransferase 8</fullName>
    </alternativeName>
    <alternativeName>
        <fullName evidence="11">tRNA (guanine(46)-N(7))-methyltransferase</fullName>
    </alternativeName>
    <alternativeName>
        <fullName evidence="11">tRNA(m7G46)-methyltransferase</fullName>
    </alternativeName>
</protein>
<accession>A0A137PGQ5</accession>
<feature type="binding site" evidence="11">
    <location>
        <begin position="125"/>
        <end position="126"/>
    </location>
    <ligand>
        <name>S-adenosyl-L-methionine</name>
        <dbReference type="ChEBI" id="CHEBI:59789"/>
    </ligand>
</feature>
<dbReference type="EC" id="2.1.1.33" evidence="11"/>
<dbReference type="GO" id="GO:0008176">
    <property type="term" value="F:tRNA (guanine(46)-N7)-methyltransferase activity"/>
    <property type="evidence" value="ECO:0007669"/>
    <property type="project" value="UniProtKB-UniRule"/>
</dbReference>
<dbReference type="InterPro" id="IPR003358">
    <property type="entry name" value="tRNA_(Gua-N-7)_MeTrfase_Trmb"/>
</dbReference>
<dbReference type="GO" id="GO:0005634">
    <property type="term" value="C:nucleus"/>
    <property type="evidence" value="ECO:0007669"/>
    <property type="project" value="UniProtKB-SubCell"/>
</dbReference>
<feature type="binding site" evidence="11">
    <location>
        <begin position="223"/>
        <end position="225"/>
    </location>
    <ligand>
        <name>S-adenosyl-L-methionine</name>
        <dbReference type="ChEBI" id="CHEBI:59789"/>
    </ligand>
</feature>
<evidence type="ECO:0000313" key="12">
    <source>
        <dbReference type="EMBL" id="KXN74183.1"/>
    </source>
</evidence>
<dbReference type="SUPFAM" id="SSF53335">
    <property type="entry name" value="S-adenosyl-L-methionine-dependent methyltransferases"/>
    <property type="match status" value="1"/>
</dbReference>
<feature type="binding site" evidence="11">
    <location>
        <position position="69"/>
    </location>
    <ligand>
        <name>S-adenosyl-L-methionine</name>
        <dbReference type="ChEBI" id="CHEBI:59789"/>
    </ligand>
</feature>
<evidence type="ECO:0000256" key="8">
    <source>
        <dbReference type="ARBA" id="ARBA00022884"/>
    </source>
</evidence>
<comment type="subcellular location">
    <subcellularLocation>
        <location evidence="2 11">Nucleus</location>
    </subcellularLocation>
</comment>
<dbReference type="CDD" id="cd02440">
    <property type="entry name" value="AdoMet_MTases"/>
    <property type="match status" value="1"/>
</dbReference>
<dbReference type="OMA" id="LPNYFAK"/>
<dbReference type="UniPathway" id="UPA00989"/>
<evidence type="ECO:0000256" key="11">
    <source>
        <dbReference type="HAMAP-Rule" id="MF_03055"/>
    </source>
</evidence>
<dbReference type="PANTHER" id="PTHR23417">
    <property type="entry name" value="3-DEOXY-D-MANNO-OCTULOSONIC-ACID TRANSFERASE/TRNA GUANINE-N 7 - -METHYLTRANSFERASE"/>
    <property type="match status" value="1"/>
</dbReference>
<name>A0A137PGQ5_CONC2</name>
<dbReference type="EMBL" id="KQ964427">
    <property type="protein sequence ID" value="KXN74183.1"/>
    <property type="molecule type" value="Genomic_DNA"/>
</dbReference>
<feature type="binding site" evidence="11">
    <location>
        <position position="145"/>
    </location>
    <ligand>
        <name>S-adenosyl-L-methionine</name>
        <dbReference type="ChEBI" id="CHEBI:59789"/>
    </ligand>
</feature>
<dbReference type="PROSITE" id="PS51625">
    <property type="entry name" value="SAM_MT_TRMB"/>
    <property type="match status" value="1"/>
</dbReference>
<organism evidence="12 13">
    <name type="scientific">Conidiobolus coronatus (strain ATCC 28846 / CBS 209.66 / NRRL 28638)</name>
    <name type="common">Delacroixia coronata</name>
    <dbReference type="NCBI Taxonomy" id="796925"/>
    <lineage>
        <taxon>Eukaryota</taxon>
        <taxon>Fungi</taxon>
        <taxon>Fungi incertae sedis</taxon>
        <taxon>Zoopagomycota</taxon>
        <taxon>Entomophthoromycotina</taxon>
        <taxon>Entomophthoromycetes</taxon>
        <taxon>Entomophthorales</taxon>
        <taxon>Ancylistaceae</taxon>
        <taxon>Conidiobolus</taxon>
    </lineage>
</organism>
<evidence type="ECO:0000256" key="9">
    <source>
        <dbReference type="ARBA" id="ARBA00023242"/>
    </source>
</evidence>
<dbReference type="InterPro" id="IPR029063">
    <property type="entry name" value="SAM-dependent_MTases_sf"/>
</dbReference>
<dbReference type="AlphaFoldDB" id="A0A137PGQ5"/>
<keyword evidence="4 11" id="KW-0489">Methyltransferase</keyword>
<evidence type="ECO:0000256" key="4">
    <source>
        <dbReference type="ARBA" id="ARBA00022603"/>
    </source>
</evidence>
<evidence type="ECO:0000256" key="6">
    <source>
        <dbReference type="ARBA" id="ARBA00022691"/>
    </source>
</evidence>
<sequence>MVEAQDNIVKLPQKRFFRQRAHANPFSDHELAYPLSPADMDWSTNYPHYYGPEATITESTPKVEFADLGCGYGGLLIALATLFPEKLMLGMEIRKKVEDYVHNKIIALRQNHPGQYQNCSIIRMNAMKFLPNYFEKAQLSKMFFLFPDPHFKKKKHKARIISTTLLAEYAYVLREGGIIYTITDVKDLHDWMVEHLEAHPLFERVSEEDVASDPVVPHVQNATEEGQKVARNNGSKYLALFRRIADPLDE</sequence>
<keyword evidence="13" id="KW-1185">Reference proteome</keyword>
<proteinExistence type="inferred from homology"/>
<dbReference type="Proteomes" id="UP000070444">
    <property type="component" value="Unassembled WGS sequence"/>
</dbReference>
<dbReference type="STRING" id="796925.A0A137PGQ5"/>
<comment type="pathway">
    <text evidence="10 11">tRNA modification; N(7)-methylguanine-tRNA biosynthesis.</text>
</comment>